<dbReference type="Gene3D" id="3.30.420.40">
    <property type="match status" value="2"/>
</dbReference>
<dbReference type="GO" id="GO:0009384">
    <property type="term" value="F:N-acylmannosamine kinase activity"/>
    <property type="evidence" value="ECO:0007669"/>
    <property type="project" value="TreeGrafter"/>
</dbReference>
<name>A0A0P7ZXQ1_9HYPH</name>
<evidence type="ECO:0000313" key="3">
    <source>
        <dbReference type="EMBL" id="SCC79783.1"/>
    </source>
</evidence>
<dbReference type="EMBL" id="LJSX01000023">
    <property type="protein sequence ID" value="KPQ09668.1"/>
    <property type="molecule type" value="Genomic_DNA"/>
</dbReference>
<dbReference type="GO" id="GO:0008761">
    <property type="term" value="F:UDP-N-acetylglucosamine 2-epimerase activity"/>
    <property type="evidence" value="ECO:0007669"/>
    <property type="project" value="TreeGrafter"/>
</dbReference>
<sequence length="300" mass="32076">MHMIGIDVGGTKIEGVALDNKGREIFRIRRRTMHDSGYENIIKQIAGIHMSIAANIGDTPYSLGICTPGTIDHDNARLRFCNIECMNGKNLLRDLQDEIGMPLALTNDANSFALAEARLGAGRSGHFVFGMVLGTGCGGGFVVGGDIWEGCNGIAGEWGHSVLYHGGHACYCGRHGCVERYLSGTAIEQSYHAISGRKITVPEILNARKCGDPHASRVLDGFMEAFGLATANLITIFDPDIIVLGGGLSNMDDIYAEGTRRVRDNIMGDHVKTQVSRNILGDSAGVLGAALHGYEVGRSC</sequence>
<comment type="similarity">
    <text evidence="1">Belongs to the ROK (NagC/XylR) family.</text>
</comment>
<dbReference type="GO" id="GO:0008865">
    <property type="term" value="F:fructokinase activity"/>
    <property type="evidence" value="ECO:0007669"/>
    <property type="project" value="UniProtKB-EC"/>
</dbReference>
<dbReference type="Pfam" id="PF00480">
    <property type="entry name" value="ROK"/>
    <property type="match status" value="1"/>
</dbReference>
<dbReference type="PANTHER" id="PTHR18964">
    <property type="entry name" value="ROK (REPRESSOR, ORF, KINASE) FAMILY"/>
    <property type="match status" value="1"/>
</dbReference>
<dbReference type="Proteomes" id="UP000050497">
    <property type="component" value="Unassembled WGS sequence"/>
</dbReference>
<dbReference type="PANTHER" id="PTHR18964:SF149">
    <property type="entry name" value="BIFUNCTIONAL UDP-N-ACETYLGLUCOSAMINE 2-EPIMERASE_N-ACETYLMANNOSAMINE KINASE"/>
    <property type="match status" value="1"/>
</dbReference>
<dbReference type="PROSITE" id="PS01125">
    <property type="entry name" value="ROK"/>
    <property type="match status" value="1"/>
</dbReference>
<dbReference type="AlphaFoldDB" id="A0A0P7ZXQ1"/>
<dbReference type="SUPFAM" id="SSF53067">
    <property type="entry name" value="Actin-like ATPase domain"/>
    <property type="match status" value="1"/>
</dbReference>
<dbReference type="EC" id="2.7.1.4" evidence="2"/>
<dbReference type="InterPro" id="IPR049874">
    <property type="entry name" value="ROK_cs"/>
</dbReference>
<dbReference type="EMBL" id="FMBM01000001">
    <property type="protein sequence ID" value="SCC79783.1"/>
    <property type="molecule type" value="Genomic_DNA"/>
</dbReference>
<accession>A0A0P7ZXQ1</accession>
<keyword evidence="2" id="KW-0418">Kinase</keyword>
<dbReference type="InterPro" id="IPR043129">
    <property type="entry name" value="ATPase_NBD"/>
</dbReference>
<gene>
    <name evidence="2" type="primary">scrK</name>
    <name evidence="3" type="ORF">GA0071312_1163</name>
    <name evidence="2" type="ORF">HLUCCO17_13580</name>
</gene>
<dbReference type="OrthoDB" id="9810372at2"/>
<comment type="caution">
    <text evidence="2">The sequence shown here is derived from an EMBL/GenBank/DDBJ whole genome shotgun (WGS) entry which is preliminary data.</text>
</comment>
<keyword evidence="5" id="KW-1185">Reference proteome</keyword>
<reference evidence="3 5" key="2">
    <citation type="submission" date="2016-08" db="EMBL/GenBank/DDBJ databases">
        <authorList>
            <person name="Varghese N."/>
            <person name="Submissions Spin"/>
        </authorList>
    </citation>
    <scope>NUCLEOTIDE SEQUENCE [LARGE SCALE GENOMIC DNA]</scope>
    <source>
        <strain evidence="3 5">HL-109</strain>
    </source>
</reference>
<evidence type="ECO:0000313" key="4">
    <source>
        <dbReference type="Proteomes" id="UP000050497"/>
    </source>
</evidence>
<dbReference type="RefSeq" id="WP_074443943.1">
    <property type="nucleotide sequence ID" value="NZ_FMBM01000001.1"/>
</dbReference>
<dbReference type="STRING" id="1653334.GA0071312_1163"/>
<proteinExistence type="inferred from homology"/>
<organism evidence="2 4">
    <name type="scientific">Saliniramus fredricksonii</name>
    <dbReference type="NCBI Taxonomy" id="1653334"/>
    <lineage>
        <taxon>Bacteria</taxon>
        <taxon>Pseudomonadati</taxon>
        <taxon>Pseudomonadota</taxon>
        <taxon>Alphaproteobacteria</taxon>
        <taxon>Hyphomicrobiales</taxon>
        <taxon>Salinarimonadaceae</taxon>
        <taxon>Saliniramus</taxon>
    </lineage>
</organism>
<reference evidence="2 4" key="1">
    <citation type="submission" date="2015-09" db="EMBL/GenBank/DDBJ databases">
        <title>Identification and resolution of microdiversity through metagenomic sequencing of parallel consortia.</title>
        <authorList>
            <person name="Nelson W.C."/>
            <person name="Romine M.F."/>
            <person name="Lindemann S.R."/>
        </authorList>
    </citation>
    <scope>NUCLEOTIDE SEQUENCE [LARGE SCALE GENOMIC DNA]</scope>
    <source>
        <strain evidence="2">HL-109</strain>
    </source>
</reference>
<dbReference type="InterPro" id="IPR000600">
    <property type="entry name" value="ROK"/>
</dbReference>
<evidence type="ECO:0000313" key="2">
    <source>
        <dbReference type="EMBL" id="KPQ09668.1"/>
    </source>
</evidence>
<evidence type="ECO:0000256" key="1">
    <source>
        <dbReference type="ARBA" id="ARBA00006479"/>
    </source>
</evidence>
<protein>
    <submittedName>
        <fullName evidence="2">Fructokinase</fullName>
        <ecNumber evidence="2">2.7.1.4</ecNumber>
    </submittedName>
</protein>
<evidence type="ECO:0000313" key="5">
    <source>
        <dbReference type="Proteomes" id="UP000182800"/>
    </source>
</evidence>
<keyword evidence="2" id="KW-0808">Transferase</keyword>
<dbReference type="Proteomes" id="UP000182800">
    <property type="component" value="Unassembled WGS sequence"/>
</dbReference>